<dbReference type="EMBL" id="JBIMZQ010000001">
    <property type="protein sequence ID" value="KAL3674757.1"/>
    <property type="molecule type" value="Genomic_DNA"/>
</dbReference>
<reference evidence="1 2" key="1">
    <citation type="submission" date="2024-09" db="EMBL/GenBank/DDBJ databases">
        <title>Genome sequencing and assembly of Phytophthora oleae, isolate VK10A, causative agent of rot of olive drupes.</title>
        <authorList>
            <person name="Conti Taguali S."/>
            <person name="Riolo M."/>
            <person name="La Spada F."/>
            <person name="Cacciola S.O."/>
            <person name="Dionisio G."/>
        </authorList>
    </citation>
    <scope>NUCLEOTIDE SEQUENCE [LARGE SCALE GENOMIC DNA]</scope>
    <source>
        <strain evidence="1 2">VK10A</strain>
    </source>
</reference>
<name>A0ABD3G806_9STRA</name>
<keyword evidence="2" id="KW-1185">Reference proteome</keyword>
<protein>
    <submittedName>
        <fullName evidence="1">Uncharacterized protein</fullName>
    </submittedName>
</protein>
<evidence type="ECO:0000313" key="1">
    <source>
        <dbReference type="EMBL" id="KAL3674757.1"/>
    </source>
</evidence>
<dbReference type="AlphaFoldDB" id="A0ABD3G806"/>
<accession>A0ABD3G806</accession>
<sequence>MPSRVALSYTPVSTHTSLEDALLALHALDSFDHVTAYNYGAFGTGRVYRCISHKPCPRRVRIVQTIKDEDEIPVTFELSEHGEHGTKLTNRKRVGIDVSIKPEADSLLASGMDPEKCRVALQTKYADQPEMLAKVPGAGQLRNRRLTLKKHNWQTFEPGADTAADMGETIAPAPRVTRKRKKRAESSVESSKDDGVLVIKDDTSIERHAAVIEVERNLEEGKRFGKRKLMEEFTALPGRPGFWSILKKTTIKPKRGGVVTEWITGQVVGWRTSESKPTEWVVRFTDGEKTNFKLEELVDEIRSAVQLGLNVTGKPRNF</sequence>
<dbReference type="Proteomes" id="UP001632037">
    <property type="component" value="Unassembled WGS sequence"/>
</dbReference>
<gene>
    <name evidence="1" type="ORF">V7S43_000689</name>
</gene>
<comment type="caution">
    <text evidence="1">The sequence shown here is derived from an EMBL/GenBank/DDBJ whole genome shotgun (WGS) entry which is preliminary data.</text>
</comment>
<organism evidence="1 2">
    <name type="scientific">Phytophthora oleae</name>
    <dbReference type="NCBI Taxonomy" id="2107226"/>
    <lineage>
        <taxon>Eukaryota</taxon>
        <taxon>Sar</taxon>
        <taxon>Stramenopiles</taxon>
        <taxon>Oomycota</taxon>
        <taxon>Peronosporomycetes</taxon>
        <taxon>Peronosporales</taxon>
        <taxon>Peronosporaceae</taxon>
        <taxon>Phytophthora</taxon>
    </lineage>
</organism>
<evidence type="ECO:0000313" key="2">
    <source>
        <dbReference type="Proteomes" id="UP001632037"/>
    </source>
</evidence>
<proteinExistence type="predicted"/>